<dbReference type="Proteomes" id="UP000231960">
    <property type="component" value="Unassembled WGS sequence"/>
</dbReference>
<keyword evidence="5" id="KW-1185">Reference proteome</keyword>
<dbReference type="GO" id="GO:0046872">
    <property type="term" value="F:metal ion binding"/>
    <property type="evidence" value="ECO:0007669"/>
    <property type="project" value="UniProtKB-KW"/>
</dbReference>
<dbReference type="CDD" id="cd00371">
    <property type="entry name" value="HMA"/>
    <property type="match status" value="1"/>
</dbReference>
<dbReference type="PANTHER" id="PTHR46594">
    <property type="entry name" value="P-TYPE CATION-TRANSPORTING ATPASE"/>
    <property type="match status" value="1"/>
</dbReference>
<dbReference type="PANTHER" id="PTHR46594:SF4">
    <property type="entry name" value="P-TYPE CATION-TRANSPORTING ATPASE"/>
    <property type="match status" value="1"/>
</dbReference>
<proteinExistence type="predicted"/>
<dbReference type="InterPro" id="IPR036163">
    <property type="entry name" value="HMA_dom_sf"/>
</dbReference>
<protein>
    <recommendedName>
        <fullName evidence="3">HMA domain-containing protein</fullName>
    </recommendedName>
</protein>
<evidence type="ECO:0000256" key="1">
    <source>
        <dbReference type="ARBA" id="ARBA00022723"/>
    </source>
</evidence>
<name>A0A2M9R3T1_9FLAO</name>
<dbReference type="Pfam" id="PF00403">
    <property type="entry name" value="HMA"/>
    <property type="match status" value="1"/>
</dbReference>
<comment type="caution">
    <text evidence="4">The sequence shown here is derived from an EMBL/GenBank/DDBJ whole genome shotgun (WGS) entry which is preliminary data.</text>
</comment>
<dbReference type="PROSITE" id="PS50846">
    <property type="entry name" value="HMA_2"/>
    <property type="match status" value="1"/>
</dbReference>
<dbReference type="FunFam" id="3.30.70.100:FF:000001">
    <property type="entry name" value="ATPase copper transporting beta"/>
    <property type="match status" value="1"/>
</dbReference>
<dbReference type="AlphaFoldDB" id="A0A2M9R3T1"/>
<evidence type="ECO:0000313" key="4">
    <source>
        <dbReference type="EMBL" id="PJR03519.1"/>
    </source>
</evidence>
<dbReference type="EMBL" id="NIPO01000001">
    <property type="protein sequence ID" value="PJR03519.1"/>
    <property type="molecule type" value="Genomic_DNA"/>
</dbReference>
<dbReference type="Gene3D" id="3.30.70.100">
    <property type="match status" value="1"/>
</dbReference>
<feature type="compositionally biased region" description="Basic and acidic residues" evidence="2">
    <location>
        <begin position="35"/>
        <end position="47"/>
    </location>
</feature>
<evidence type="ECO:0000256" key="2">
    <source>
        <dbReference type="SAM" id="MobiDB-lite"/>
    </source>
</evidence>
<dbReference type="InterPro" id="IPR006121">
    <property type="entry name" value="HMA_dom"/>
</dbReference>
<organism evidence="4 5">
    <name type="scientific">Avrilella dinanensis</name>
    <dbReference type="NCBI Taxonomy" id="2008672"/>
    <lineage>
        <taxon>Bacteria</taxon>
        <taxon>Pseudomonadati</taxon>
        <taxon>Bacteroidota</taxon>
        <taxon>Flavobacteriia</taxon>
        <taxon>Flavobacteriales</taxon>
        <taxon>Flavobacteriaceae</taxon>
        <taxon>Avrilella</taxon>
    </lineage>
</organism>
<feature type="domain" description="HMA" evidence="3">
    <location>
        <begin position="54"/>
        <end position="121"/>
    </location>
</feature>
<accession>A0A2M9R3T1</accession>
<dbReference type="SUPFAM" id="SSF55008">
    <property type="entry name" value="HMA, heavy metal-associated domain"/>
    <property type="match status" value="1"/>
</dbReference>
<sequence>MKWLQNFAILSFLSVGLIACGEKTNQETDAVAENDAPKTEQTEEKNDALQGELAKADFEIEGMSCAMGCAATIEKKLAALDGVKEAKVDFETKKAEVIYDDAKQNEETLQATVEKVAGGETYKVKNIHTEKAAEV</sequence>
<gene>
    <name evidence="4" type="ORF">CDL10_02560</name>
</gene>
<evidence type="ECO:0000313" key="5">
    <source>
        <dbReference type="Proteomes" id="UP000231960"/>
    </source>
</evidence>
<keyword evidence="1" id="KW-0479">Metal-binding</keyword>
<feature type="region of interest" description="Disordered" evidence="2">
    <location>
        <begin position="28"/>
        <end position="48"/>
    </location>
</feature>
<dbReference type="PROSITE" id="PS51257">
    <property type="entry name" value="PROKAR_LIPOPROTEIN"/>
    <property type="match status" value="1"/>
</dbReference>
<dbReference type="OrthoDB" id="1178902at2"/>
<reference evidence="4 5" key="1">
    <citation type="submission" date="2017-06" db="EMBL/GenBank/DDBJ databases">
        <title>Description of Avrilella dinanensis gen. nov. sp. nov.</title>
        <authorList>
            <person name="Leyer C."/>
            <person name="Sassi M."/>
            <person name="Minet J."/>
            <person name="Kayal S."/>
            <person name="Cattoir V."/>
        </authorList>
    </citation>
    <scope>NUCLEOTIDE SEQUENCE [LARGE SCALE GENOMIC DNA]</scope>
    <source>
        <strain evidence="4 5">UR159</strain>
    </source>
</reference>
<dbReference type="RefSeq" id="WP_100677087.1">
    <property type="nucleotide sequence ID" value="NZ_NIPO01000001.1"/>
</dbReference>
<evidence type="ECO:0000259" key="3">
    <source>
        <dbReference type="PROSITE" id="PS50846"/>
    </source>
</evidence>